<dbReference type="Pfam" id="PF00717">
    <property type="entry name" value="Peptidase_S24"/>
    <property type="match status" value="1"/>
</dbReference>
<dbReference type="Proteomes" id="UP000434052">
    <property type="component" value="Unassembled WGS sequence"/>
</dbReference>
<comment type="caution">
    <text evidence="6">The sequence shown here is derived from an EMBL/GenBank/DDBJ whole genome shotgun (WGS) entry which is preliminary data.</text>
</comment>
<dbReference type="Pfam" id="PF07022">
    <property type="entry name" value="Phage_CI_repr"/>
    <property type="match status" value="1"/>
</dbReference>
<dbReference type="InterPro" id="IPR036286">
    <property type="entry name" value="LexA/Signal_pep-like_sf"/>
</dbReference>
<dbReference type="Gene3D" id="2.10.109.10">
    <property type="entry name" value="Umud Fragment, subunit A"/>
    <property type="match status" value="1"/>
</dbReference>
<keyword evidence="3" id="KW-0804">Transcription</keyword>
<reference evidence="6 7" key="1">
    <citation type="submission" date="2018-06" db="EMBL/GenBank/DDBJ databases">
        <title>Complete genome of Desulfovibrio marinus P48SEP.</title>
        <authorList>
            <person name="Crispim J.S."/>
            <person name="Vidigal P.M.P."/>
            <person name="Silva L.C.F."/>
            <person name="Araujo L.C."/>
            <person name="Laguardia C.N."/>
            <person name="Dias R.S."/>
            <person name="Sousa M.P."/>
            <person name="Paula S.O."/>
            <person name="Silva C."/>
        </authorList>
    </citation>
    <scope>NUCLEOTIDE SEQUENCE [LARGE SCALE GENOMIC DNA]</scope>
    <source>
        <strain evidence="6 7">P48SEP</strain>
    </source>
</reference>
<evidence type="ECO:0000313" key="7">
    <source>
        <dbReference type="Proteomes" id="UP000434052"/>
    </source>
</evidence>
<dbReference type="GO" id="GO:0045892">
    <property type="term" value="P:negative regulation of DNA-templated transcription"/>
    <property type="evidence" value="ECO:0007669"/>
    <property type="project" value="InterPro"/>
</dbReference>
<evidence type="ECO:0000259" key="4">
    <source>
        <dbReference type="Pfam" id="PF00717"/>
    </source>
</evidence>
<sequence length="219" mass="24195">MTATSFDAFFRRVAEATGVETQNDLARILGVNRSAITQAKQRNAIPQKWLHALARDYGYSARWLESGEGPQNPSAPAAESFDVDCLHIPKVRARLCAGGGSFEVEAQTVETQPFLSPWIHRKGSPDSMVLMDVMGNSMEPEIHEGDTVLIDQSQRDILAGGIYAVGVEDTVMVKRLEKRPGGLALLSDNPDYSPIVLRGEELETVRVIGKVIWLSREYR</sequence>
<dbReference type="GO" id="GO:0003677">
    <property type="term" value="F:DNA binding"/>
    <property type="evidence" value="ECO:0007669"/>
    <property type="project" value="UniProtKB-KW"/>
</dbReference>
<dbReference type="RefSeq" id="WP_144306403.1">
    <property type="nucleotide sequence ID" value="NZ_QMIF01000012.1"/>
</dbReference>
<name>A0A6P1ZCQ5_9BACT</name>
<dbReference type="InterPro" id="IPR039418">
    <property type="entry name" value="LexA-like"/>
</dbReference>
<dbReference type="InterPro" id="IPR015927">
    <property type="entry name" value="Peptidase_S24_S26A/B/C"/>
</dbReference>
<evidence type="ECO:0000256" key="2">
    <source>
        <dbReference type="ARBA" id="ARBA00023125"/>
    </source>
</evidence>
<evidence type="ECO:0000256" key="1">
    <source>
        <dbReference type="ARBA" id="ARBA00023015"/>
    </source>
</evidence>
<dbReference type="EMBL" id="QMIF01000012">
    <property type="protein sequence ID" value="TVM32040.1"/>
    <property type="molecule type" value="Genomic_DNA"/>
</dbReference>
<protein>
    <submittedName>
        <fullName evidence="6">Transcriptional regulator</fullName>
    </submittedName>
</protein>
<organism evidence="6 7">
    <name type="scientific">Oceanidesulfovibrio marinus</name>
    <dbReference type="NCBI Taxonomy" id="370038"/>
    <lineage>
        <taxon>Bacteria</taxon>
        <taxon>Pseudomonadati</taxon>
        <taxon>Thermodesulfobacteriota</taxon>
        <taxon>Desulfovibrionia</taxon>
        <taxon>Desulfovibrionales</taxon>
        <taxon>Desulfovibrionaceae</taxon>
        <taxon>Oceanidesulfovibrio</taxon>
    </lineage>
</organism>
<evidence type="ECO:0000313" key="6">
    <source>
        <dbReference type="EMBL" id="TVM32040.1"/>
    </source>
</evidence>
<feature type="domain" description="Bacteriophage CI repressor N-terminal" evidence="5">
    <location>
        <begin position="9"/>
        <end position="70"/>
    </location>
</feature>
<proteinExistence type="predicted"/>
<dbReference type="Gene3D" id="1.10.260.40">
    <property type="entry name" value="lambda repressor-like DNA-binding domains"/>
    <property type="match status" value="1"/>
</dbReference>
<dbReference type="PANTHER" id="PTHR40661:SF3">
    <property type="entry name" value="FELS-1 PROPHAGE TRANSCRIPTIONAL REGULATOR"/>
    <property type="match status" value="1"/>
</dbReference>
<dbReference type="OrthoDB" id="5363392at2"/>
<evidence type="ECO:0000259" key="5">
    <source>
        <dbReference type="Pfam" id="PF07022"/>
    </source>
</evidence>
<dbReference type="CDD" id="cd06529">
    <property type="entry name" value="S24_LexA-like"/>
    <property type="match status" value="1"/>
</dbReference>
<keyword evidence="2" id="KW-0238">DNA-binding</keyword>
<keyword evidence="1" id="KW-0805">Transcription regulation</keyword>
<dbReference type="InterPro" id="IPR010744">
    <property type="entry name" value="Phage_CI_N"/>
</dbReference>
<dbReference type="AlphaFoldDB" id="A0A6P1ZCQ5"/>
<accession>A0A6P1ZCQ5</accession>
<dbReference type="SUPFAM" id="SSF47413">
    <property type="entry name" value="lambda repressor-like DNA-binding domains"/>
    <property type="match status" value="1"/>
</dbReference>
<gene>
    <name evidence="6" type="ORF">DQK91_16020</name>
</gene>
<feature type="domain" description="Peptidase S24/S26A/S26B/S26C" evidence="4">
    <location>
        <begin position="94"/>
        <end position="212"/>
    </location>
</feature>
<dbReference type="PANTHER" id="PTHR40661">
    <property type="match status" value="1"/>
</dbReference>
<evidence type="ECO:0000256" key="3">
    <source>
        <dbReference type="ARBA" id="ARBA00023163"/>
    </source>
</evidence>
<dbReference type="SUPFAM" id="SSF51306">
    <property type="entry name" value="LexA/Signal peptidase"/>
    <property type="match status" value="1"/>
</dbReference>
<dbReference type="InterPro" id="IPR010982">
    <property type="entry name" value="Lambda_DNA-bd_dom_sf"/>
</dbReference>